<evidence type="ECO:0000259" key="4">
    <source>
        <dbReference type="PROSITE" id="PS01124"/>
    </source>
</evidence>
<keyword evidence="3" id="KW-0804">Transcription</keyword>
<dbReference type="PANTHER" id="PTHR47894:SF1">
    <property type="entry name" value="HTH-TYPE TRANSCRIPTIONAL REGULATOR VQSM"/>
    <property type="match status" value="1"/>
</dbReference>
<dbReference type="Gene3D" id="1.10.10.60">
    <property type="entry name" value="Homeodomain-like"/>
    <property type="match status" value="1"/>
</dbReference>
<evidence type="ECO:0000313" key="6">
    <source>
        <dbReference type="Proteomes" id="UP000610558"/>
    </source>
</evidence>
<dbReference type="GO" id="GO:0000976">
    <property type="term" value="F:transcription cis-regulatory region binding"/>
    <property type="evidence" value="ECO:0007669"/>
    <property type="project" value="TreeGrafter"/>
</dbReference>
<dbReference type="PRINTS" id="PR00032">
    <property type="entry name" value="HTHARAC"/>
</dbReference>
<dbReference type="SMART" id="SM00342">
    <property type="entry name" value="HTH_ARAC"/>
    <property type="match status" value="1"/>
</dbReference>
<dbReference type="Pfam" id="PF12833">
    <property type="entry name" value="HTH_18"/>
    <property type="match status" value="1"/>
</dbReference>
<dbReference type="InterPro" id="IPR009057">
    <property type="entry name" value="Homeodomain-like_sf"/>
</dbReference>
<evidence type="ECO:0000256" key="1">
    <source>
        <dbReference type="ARBA" id="ARBA00023015"/>
    </source>
</evidence>
<protein>
    <submittedName>
        <fullName evidence="5">AraC family transcriptional regulator</fullName>
    </submittedName>
</protein>
<name>A0A927GWA2_9GAMM</name>
<dbReference type="InterPro" id="IPR018060">
    <property type="entry name" value="HTH_AraC"/>
</dbReference>
<evidence type="ECO:0000313" key="5">
    <source>
        <dbReference type="EMBL" id="MBD2858918.1"/>
    </source>
</evidence>
<gene>
    <name evidence="5" type="ORF">IB286_07815</name>
</gene>
<dbReference type="Pfam" id="PF12625">
    <property type="entry name" value="Arabinose_bd"/>
    <property type="match status" value="1"/>
</dbReference>
<feature type="domain" description="HTH araC/xylS-type" evidence="4">
    <location>
        <begin position="237"/>
        <end position="334"/>
    </location>
</feature>
<dbReference type="SUPFAM" id="SSF46689">
    <property type="entry name" value="Homeodomain-like"/>
    <property type="match status" value="1"/>
</dbReference>
<dbReference type="PROSITE" id="PS01124">
    <property type="entry name" value="HTH_ARAC_FAMILY_2"/>
    <property type="match status" value="1"/>
</dbReference>
<dbReference type="InterPro" id="IPR032687">
    <property type="entry name" value="AraC-type_N"/>
</dbReference>
<organism evidence="5 6">
    <name type="scientific">Spongiibacter pelagi</name>
    <dbReference type="NCBI Taxonomy" id="2760804"/>
    <lineage>
        <taxon>Bacteria</taxon>
        <taxon>Pseudomonadati</taxon>
        <taxon>Pseudomonadota</taxon>
        <taxon>Gammaproteobacteria</taxon>
        <taxon>Cellvibrionales</taxon>
        <taxon>Spongiibacteraceae</taxon>
        <taxon>Spongiibacter</taxon>
    </lineage>
</organism>
<keyword evidence="1" id="KW-0805">Transcription regulation</keyword>
<dbReference type="Proteomes" id="UP000610558">
    <property type="component" value="Unassembled WGS sequence"/>
</dbReference>
<keyword evidence="2" id="KW-0238">DNA-binding</keyword>
<accession>A0A927GWA2</accession>
<dbReference type="GO" id="GO:0003700">
    <property type="term" value="F:DNA-binding transcription factor activity"/>
    <property type="evidence" value="ECO:0007669"/>
    <property type="project" value="InterPro"/>
</dbReference>
<evidence type="ECO:0000256" key="3">
    <source>
        <dbReference type="ARBA" id="ARBA00023163"/>
    </source>
</evidence>
<dbReference type="AlphaFoldDB" id="A0A927GWA2"/>
<dbReference type="InterPro" id="IPR020449">
    <property type="entry name" value="Tscrpt_reg_AraC-type_HTH"/>
</dbReference>
<evidence type="ECO:0000256" key="2">
    <source>
        <dbReference type="ARBA" id="ARBA00023125"/>
    </source>
</evidence>
<dbReference type="PANTHER" id="PTHR47894">
    <property type="entry name" value="HTH-TYPE TRANSCRIPTIONAL REGULATOR GADX"/>
    <property type="match status" value="1"/>
</dbReference>
<comment type="caution">
    <text evidence="5">The sequence shown here is derived from an EMBL/GenBank/DDBJ whole genome shotgun (WGS) entry which is preliminary data.</text>
</comment>
<proteinExistence type="predicted"/>
<keyword evidence="6" id="KW-1185">Reference proteome</keyword>
<dbReference type="EMBL" id="JACXLD010000003">
    <property type="protein sequence ID" value="MBD2858918.1"/>
    <property type="molecule type" value="Genomic_DNA"/>
</dbReference>
<dbReference type="RefSeq" id="WP_190764218.1">
    <property type="nucleotide sequence ID" value="NZ_JACXLD010000003.1"/>
</dbReference>
<dbReference type="GO" id="GO:0005829">
    <property type="term" value="C:cytosol"/>
    <property type="evidence" value="ECO:0007669"/>
    <property type="project" value="TreeGrafter"/>
</dbReference>
<reference evidence="5" key="1">
    <citation type="submission" date="2020-09" db="EMBL/GenBank/DDBJ databases">
        <authorList>
            <person name="Yoon J.-W."/>
        </authorList>
    </citation>
    <scope>NUCLEOTIDE SEQUENCE</scope>
    <source>
        <strain evidence="5">KMU-158</strain>
    </source>
</reference>
<sequence length="337" mass="39469">MSIPSNRSISICFVKALIAKSNLSESAKQSLLLEANINPASLETERTRVSPAQFAQLYELICLKTLDFSLGYYQRPVTKGVTETMARYCREADNLLQAVERNVEFYNLFETGFRLSFQLRDRYAFYRMEPTEENAELDTWLYEHHLMVSHRIFCWLTGTPFPLLRVNLGYAPPAHREEYHYLFHCEYRFEQSHHEMIFDRQYLNLPLVRGPAELEDYLRRMPYEFLKVPEQESSYTTQIRKYLKRALPALPSYDQIANSLGLTPQTLRRRLALEGCDYRQLKSEFLRETAISMLNDAHADITSISYQLGFSEPSAFIRSFKSWTGTTPHAYRQSVLQ</sequence>